<dbReference type="InterPro" id="IPR023828">
    <property type="entry name" value="Peptidase_S8_Ser-AS"/>
</dbReference>
<evidence type="ECO:0000259" key="9">
    <source>
        <dbReference type="Pfam" id="PF00082"/>
    </source>
</evidence>
<evidence type="ECO:0008006" key="14">
    <source>
        <dbReference type="Google" id="ProtNLM"/>
    </source>
</evidence>
<dbReference type="Gene3D" id="3.30.70.80">
    <property type="entry name" value="Peptidase S8 propeptide/proteinase inhibitor I9"/>
    <property type="match status" value="1"/>
</dbReference>
<keyword evidence="4 7" id="KW-0378">Hydrolase</keyword>
<evidence type="ECO:0000256" key="7">
    <source>
        <dbReference type="PROSITE-ProRule" id="PRU01240"/>
    </source>
</evidence>
<dbReference type="InterPro" id="IPR015500">
    <property type="entry name" value="Peptidase_S8_subtilisin-rel"/>
</dbReference>
<protein>
    <recommendedName>
        <fullName evidence="14">Subtilisin-like protease</fullName>
    </recommendedName>
</protein>
<evidence type="ECO:0000259" key="11">
    <source>
        <dbReference type="Pfam" id="PF17766"/>
    </source>
</evidence>
<dbReference type="Proteomes" id="UP001497457">
    <property type="component" value="Chromosome 5rd"/>
</dbReference>
<evidence type="ECO:0000256" key="8">
    <source>
        <dbReference type="SAM" id="SignalP"/>
    </source>
</evidence>
<dbReference type="Pfam" id="PF17766">
    <property type="entry name" value="fn3_6"/>
    <property type="match status" value="1"/>
</dbReference>
<dbReference type="InterPro" id="IPR034197">
    <property type="entry name" value="Peptidases_S8_3"/>
</dbReference>
<feature type="domain" description="Subtilisin-like protease fibronectin type-III" evidence="11">
    <location>
        <begin position="678"/>
        <end position="776"/>
    </location>
</feature>
<evidence type="ECO:0000256" key="2">
    <source>
        <dbReference type="ARBA" id="ARBA00022670"/>
    </source>
</evidence>
<organism evidence="12 13">
    <name type="scientific">Urochloa decumbens</name>
    <dbReference type="NCBI Taxonomy" id="240449"/>
    <lineage>
        <taxon>Eukaryota</taxon>
        <taxon>Viridiplantae</taxon>
        <taxon>Streptophyta</taxon>
        <taxon>Embryophyta</taxon>
        <taxon>Tracheophyta</taxon>
        <taxon>Spermatophyta</taxon>
        <taxon>Magnoliopsida</taxon>
        <taxon>Liliopsida</taxon>
        <taxon>Poales</taxon>
        <taxon>Poaceae</taxon>
        <taxon>PACMAD clade</taxon>
        <taxon>Panicoideae</taxon>
        <taxon>Panicodae</taxon>
        <taxon>Paniceae</taxon>
        <taxon>Melinidinae</taxon>
        <taxon>Urochloa</taxon>
    </lineage>
</organism>
<dbReference type="PRINTS" id="PR00723">
    <property type="entry name" value="SUBTILISIN"/>
</dbReference>
<dbReference type="InterPro" id="IPR010259">
    <property type="entry name" value="S8pro/Inhibitor_I9"/>
</dbReference>
<keyword evidence="3 8" id="KW-0732">Signal</keyword>
<feature type="active site" description="Charge relay system" evidence="6 7">
    <location>
        <position position="556"/>
    </location>
</feature>
<dbReference type="InterPro" id="IPR041469">
    <property type="entry name" value="Subtilisin-like_FN3"/>
</dbReference>
<dbReference type="InterPro" id="IPR045051">
    <property type="entry name" value="SBT"/>
</dbReference>
<accession>A0ABC9ERG9</accession>
<comment type="similarity">
    <text evidence="1 7">Belongs to the peptidase S8 family.</text>
</comment>
<sequence length="781" mass="83253">MPSASHAFLHHKICISRHNTMASAIRYPLLCLALLPLLSQLSHSAPIPQPKNLTDQPSSTYIVHADHLAKPSHIATHGHWYTSMVATHSPRPEAADHSSRILYTYDTVMHGFAVRLTGDEARRMSGAVGVIGVYEDRPLRLLTTRSPGFLGLDPQFGAWRDTDFGDGVIIGIIDSGIWPESPSFSDSGLGPVRSSWRGKCVDAGDFNASLLCNNKLVGARAFHVNGRGGGADLSPRDYDGHGTHVASTAAGSEVLDAGIEMFARGTARGVAPKARIAMYKAVTGSDAVAAIEAAVKDGVDIISGSIGFCDSPCPLHDDVLAIATFGAERAGVLAVLSAGNEGPEASTVTNAAPWVTTVGASSVDRMFPAKLRLGDGTVLIGQVLYSMRANGTAMAPLVFHPCLPTTLTPDQIMGKIVVCVGDSEGDTFEIAAHAGAAGIVSVDDFSWSLDGITAGALPLPLPGIDLCYIAGKKLRDYMASAPYPVASFIFACDTVIGENRAPLVASFSSRGPNPVAPEVLKPDVIAPGVDILAALPGNASLTNPRNSSYILNAGTSMACPHVSGIAALIKKKHGDWLPAMIRSALITTAATLDNTDREILDNGVIDRDGNIKAATPFAAGAGHVRPQLAMDPGLVYDARPQDYVDFLCALNYTVEQLRRFAPDMATCTRELPSGGAGLNYPSFVVIFDGRTGVRKLTRTVTKVSEEEAETYSVIVKAPEHVKVIVTPTTLEFKEPKEKKSYTVEFRNEARGIQKTEWEFGHIIWENEKHRVRSPVAFHWKN</sequence>
<dbReference type="SUPFAM" id="SSF52743">
    <property type="entry name" value="Subtilisin-like"/>
    <property type="match status" value="1"/>
</dbReference>
<evidence type="ECO:0000313" key="12">
    <source>
        <dbReference type="EMBL" id="CAL5062099.1"/>
    </source>
</evidence>
<dbReference type="Pfam" id="PF05922">
    <property type="entry name" value="Inhibitor_I9"/>
    <property type="match status" value="1"/>
</dbReference>
<evidence type="ECO:0000256" key="4">
    <source>
        <dbReference type="ARBA" id="ARBA00022801"/>
    </source>
</evidence>
<keyword evidence="13" id="KW-1185">Reference proteome</keyword>
<dbReference type="Gene3D" id="3.40.50.200">
    <property type="entry name" value="Peptidase S8/S53 domain"/>
    <property type="match status" value="1"/>
</dbReference>
<dbReference type="PROSITE" id="PS00138">
    <property type="entry name" value="SUBTILASE_SER"/>
    <property type="match status" value="1"/>
</dbReference>
<gene>
    <name evidence="12" type="ORF">URODEC1_LOCUS98104</name>
</gene>
<dbReference type="AlphaFoldDB" id="A0ABC9ERG9"/>
<keyword evidence="2 7" id="KW-0645">Protease</keyword>
<proteinExistence type="inferred from homology"/>
<evidence type="ECO:0000256" key="6">
    <source>
        <dbReference type="PIRSR" id="PIRSR615500-1"/>
    </source>
</evidence>
<dbReference type="Gene3D" id="3.50.30.30">
    <property type="match status" value="1"/>
</dbReference>
<dbReference type="InterPro" id="IPR000209">
    <property type="entry name" value="Peptidase_S8/S53_dom"/>
</dbReference>
<evidence type="ECO:0000256" key="1">
    <source>
        <dbReference type="ARBA" id="ARBA00011073"/>
    </source>
</evidence>
<dbReference type="GO" id="GO:0004252">
    <property type="term" value="F:serine-type endopeptidase activity"/>
    <property type="evidence" value="ECO:0007669"/>
    <property type="project" value="UniProtKB-UniRule"/>
</dbReference>
<dbReference type="InterPro" id="IPR036852">
    <property type="entry name" value="Peptidase_S8/S53_dom_sf"/>
</dbReference>
<dbReference type="CDD" id="cd02120">
    <property type="entry name" value="PA_subtilisin_like"/>
    <property type="match status" value="1"/>
</dbReference>
<dbReference type="PANTHER" id="PTHR10795">
    <property type="entry name" value="PROPROTEIN CONVERTASE SUBTILISIN/KEXIN"/>
    <property type="match status" value="1"/>
</dbReference>
<dbReference type="CDD" id="cd04852">
    <property type="entry name" value="Peptidases_S8_3"/>
    <property type="match status" value="1"/>
</dbReference>
<feature type="active site" description="Charge relay system" evidence="6 7">
    <location>
        <position position="174"/>
    </location>
</feature>
<dbReference type="Pfam" id="PF00082">
    <property type="entry name" value="Peptidase_S8"/>
    <property type="match status" value="1"/>
</dbReference>
<evidence type="ECO:0000256" key="3">
    <source>
        <dbReference type="ARBA" id="ARBA00022729"/>
    </source>
</evidence>
<evidence type="ECO:0000313" key="13">
    <source>
        <dbReference type="Proteomes" id="UP001497457"/>
    </source>
</evidence>
<dbReference type="InterPro" id="IPR022398">
    <property type="entry name" value="Peptidase_S8_His-AS"/>
</dbReference>
<dbReference type="GO" id="GO:0006508">
    <property type="term" value="P:proteolysis"/>
    <property type="evidence" value="ECO:0007669"/>
    <property type="project" value="UniProtKB-KW"/>
</dbReference>
<feature type="domain" description="Peptidase S8/S53" evidence="9">
    <location>
        <begin position="165"/>
        <end position="592"/>
    </location>
</feature>
<name>A0ABC9ERG9_9POAL</name>
<dbReference type="EMBL" id="OZ075115">
    <property type="protein sequence ID" value="CAL5062099.1"/>
    <property type="molecule type" value="Genomic_DNA"/>
</dbReference>
<evidence type="ECO:0000259" key="10">
    <source>
        <dbReference type="Pfam" id="PF05922"/>
    </source>
</evidence>
<dbReference type="Gene3D" id="2.60.40.2310">
    <property type="match status" value="1"/>
</dbReference>
<feature type="signal peptide" evidence="8">
    <location>
        <begin position="1"/>
        <end position="44"/>
    </location>
</feature>
<dbReference type="PROSITE" id="PS51892">
    <property type="entry name" value="SUBTILASE"/>
    <property type="match status" value="1"/>
</dbReference>
<dbReference type="InterPro" id="IPR037045">
    <property type="entry name" value="S8pro/Inhibitor_I9_sf"/>
</dbReference>
<dbReference type="PROSITE" id="PS00137">
    <property type="entry name" value="SUBTILASE_HIS"/>
    <property type="match status" value="1"/>
</dbReference>
<reference evidence="12" key="1">
    <citation type="submission" date="2024-10" db="EMBL/GenBank/DDBJ databases">
        <authorList>
            <person name="Ryan C."/>
        </authorList>
    </citation>
    <scope>NUCLEOTIDE SEQUENCE [LARGE SCALE GENOMIC DNA]</scope>
</reference>
<evidence type="ECO:0000256" key="5">
    <source>
        <dbReference type="ARBA" id="ARBA00022825"/>
    </source>
</evidence>
<feature type="chain" id="PRO_5044811241" description="Subtilisin-like protease" evidence="8">
    <location>
        <begin position="45"/>
        <end position="781"/>
    </location>
</feature>
<feature type="active site" description="Charge relay system" evidence="6 7">
    <location>
        <position position="241"/>
    </location>
</feature>
<feature type="domain" description="Inhibitor I9" evidence="10">
    <location>
        <begin position="60"/>
        <end position="141"/>
    </location>
</feature>
<keyword evidence="5 7" id="KW-0720">Serine protease</keyword>